<keyword evidence="7 12" id="KW-0560">Oxidoreductase</keyword>
<dbReference type="HOGENOM" id="CLU_003827_9_1_1"/>
<dbReference type="InterPro" id="IPR001433">
    <property type="entry name" value="OxRdtase_FAD/NAD-bd"/>
</dbReference>
<keyword evidence="6 11" id="KW-0274">FAD</keyword>
<evidence type="ECO:0000256" key="4">
    <source>
        <dbReference type="ARBA" id="ARBA00022630"/>
    </source>
</evidence>
<dbReference type="VEuPathDB" id="FungiDB:CNB02540"/>
<dbReference type="CDD" id="cd06183">
    <property type="entry name" value="cyt_b5_reduct_like"/>
    <property type="match status" value="1"/>
</dbReference>
<evidence type="ECO:0000256" key="8">
    <source>
        <dbReference type="ARBA" id="ARBA00023027"/>
    </source>
</evidence>
<dbReference type="PROSITE" id="PS51384">
    <property type="entry name" value="FAD_FR"/>
    <property type="match status" value="1"/>
</dbReference>
<dbReference type="eggNOG" id="KOG0534">
    <property type="taxonomic scope" value="Eukaryota"/>
</dbReference>
<evidence type="ECO:0000313" key="14">
    <source>
        <dbReference type="EMBL" id="AAW41870.1"/>
    </source>
</evidence>
<dbReference type="PaxDb" id="214684-Q5KM89"/>
<dbReference type="PRINTS" id="PR00371">
    <property type="entry name" value="FPNCR"/>
</dbReference>
<dbReference type="SUPFAM" id="SSF63380">
    <property type="entry name" value="Riboflavin synthase domain-like"/>
    <property type="match status" value="1"/>
</dbReference>
<evidence type="ECO:0000256" key="12">
    <source>
        <dbReference type="RuleBase" id="RU361226"/>
    </source>
</evidence>
<dbReference type="GO" id="GO:0090524">
    <property type="term" value="F:cytochrome-b5 reductase activity, acting on NADH"/>
    <property type="evidence" value="ECO:0007669"/>
    <property type="project" value="UniProtKB-EC"/>
</dbReference>
<evidence type="ECO:0000256" key="10">
    <source>
        <dbReference type="ARBA" id="ARBA00047682"/>
    </source>
</evidence>
<accession>Q55XP9</accession>
<evidence type="ECO:0000256" key="3">
    <source>
        <dbReference type="ARBA" id="ARBA00006105"/>
    </source>
</evidence>
<dbReference type="Proteomes" id="UP000002149">
    <property type="component" value="Chromosome 2"/>
</dbReference>
<feature type="binding site" evidence="11">
    <location>
        <position position="134"/>
    </location>
    <ligand>
        <name>FAD</name>
        <dbReference type="ChEBI" id="CHEBI:57692"/>
    </ligand>
</feature>
<dbReference type="Gene3D" id="2.40.30.10">
    <property type="entry name" value="Translation factors"/>
    <property type="match status" value="1"/>
</dbReference>
<dbReference type="OrthoDB" id="432685at2759"/>
<keyword evidence="9" id="KW-0496">Mitochondrion</keyword>
<keyword evidence="15" id="KW-1185">Reference proteome</keyword>
<comment type="cofactor">
    <cofactor evidence="1 11 12">
        <name>FAD</name>
        <dbReference type="ChEBI" id="CHEBI:57692"/>
    </cofactor>
</comment>
<proteinExistence type="inferred from homology"/>
<feature type="binding site" evidence="11">
    <location>
        <position position="107"/>
    </location>
    <ligand>
        <name>FAD</name>
        <dbReference type="ChEBI" id="CHEBI:57692"/>
    </ligand>
</feature>
<dbReference type="RefSeq" id="XP_569177.1">
    <property type="nucleotide sequence ID" value="XM_569177.2"/>
</dbReference>
<keyword evidence="5" id="KW-1000">Mitochondrion outer membrane</keyword>
<dbReference type="KEGG" id="cne:CNB02540"/>
<dbReference type="FunFam" id="3.40.50.80:FF:000009">
    <property type="entry name" value="NADH-cytochrome b5 reductase"/>
    <property type="match status" value="1"/>
</dbReference>
<dbReference type="AlphaFoldDB" id="Q5KM89"/>
<evidence type="ECO:0000256" key="9">
    <source>
        <dbReference type="ARBA" id="ARBA00023128"/>
    </source>
</evidence>
<comment type="subcellular location">
    <subcellularLocation>
        <location evidence="2">Mitochondrion outer membrane</location>
        <topology evidence="2">Single-pass membrane protein</topology>
    </subcellularLocation>
</comment>
<feature type="binding site" evidence="11">
    <location>
        <position position="126"/>
    </location>
    <ligand>
        <name>FAD</name>
        <dbReference type="ChEBI" id="CHEBI:57692"/>
    </ligand>
</feature>
<evidence type="ECO:0000256" key="1">
    <source>
        <dbReference type="ARBA" id="ARBA00001974"/>
    </source>
</evidence>
<dbReference type="InterPro" id="IPR017927">
    <property type="entry name" value="FAD-bd_FR_type"/>
</dbReference>
<dbReference type="InterPro" id="IPR001709">
    <property type="entry name" value="Flavoprot_Pyr_Nucl_cyt_Rdtase"/>
</dbReference>
<dbReference type="SUPFAM" id="SSF52343">
    <property type="entry name" value="Ferredoxin reductase-like, C-terminal NADP-linked domain"/>
    <property type="match status" value="1"/>
</dbReference>
<feature type="binding site" evidence="11">
    <location>
        <position position="109"/>
    </location>
    <ligand>
        <name>FAD</name>
        <dbReference type="ChEBI" id="CHEBI:57692"/>
    </ligand>
</feature>
<dbReference type="InterPro" id="IPR017938">
    <property type="entry name" value="Riboflavin_synthase-like_b-brl"/>
</dbReference>
<feature type="binding site" evidence="11">
    <location>
        <position position="124"/>
    </location>
    <ligand>
        <name>FAD</name>
        <dbReference type="ChEBI" id="CHEBI:57692"/>
    </ligand>
</feature>
<dbReference type="Gene3D" id="3.40.50.80">
    <property type="entry name" value="Nucleotide-binding domain of ferredoxin-NADP reductase (FNR) module"/>
    <property type="match status" value="1"/>
</dbReference>
<dbReference type="GO" id="GO:0005739">
    <property type="term" value="C:mitochondrion"/>
    <property type="evidence" value="ECO:0000318"/>
    <property type="project" value="GO_Central"/>
</dbReference>
<dbReference type="EMBL" id="AE017342">
    <property type="protein sequence ID" value="AAW41870.1"/>
    <property type="molecule type" value="Genomic_DNA"/>
</dbReference>
<organism evidence="14 15">
    <name type="scientific">Cryptococcus deneoformans (strain JEC21 / ATCC MYA-565)</name>
    <name type="common">Cryptococcus neoformans var. neoformans serotype D</name>
    <dbReference type="NCBI Taxonomy" id="214684"/>
    <lineage>
        <taxon>Eukaryota</taxon>
        <taxon>Fungi</taxon>
        <taxon>Dikarya</taxon>
        <taxon>Basidiomycota</taxon>
        <taxon>Agaricomycotina</taxon>
        <taxon>Tremellomycetes</taxon>
        <taxon>Tremellales</taxon>
        <taxon>Cryptococcaceae</taxon>
        <taxon>Cryptococcus</taxon>
        <taxon>Cryptococcus neoformans species complex</taxon>
    </lineage>
</organism>
<name>Q5KM89_CRYD1</name>
<dbReference type="EC" id="1.6.2.2" evidence="12"/>
<dbReference type="STRING" id="214684.Q5KM89"/>
<comment type="catalytic activity">
    <reaction evidence="10 12">
        <text>2 Fe(III)-[cytochrome b5] + NADH = 2 Fe(II)-[cytochrome b5] + NAD(+) + H(+)</text>
        <dbReference type="Rhea" id="RHEA:46680"/>
        <dbReference type="Rhea" id="RHEA-COMP:10438"/>
        <dbReference type="Rhea" id="RHEA-COMP:10439"/>
        <dbReference type="ChEBI" id="CHEBI:15378"/>
        <dbReference type="ChEBI" id="CHEBI:29033"/>
        <dbReference type="ChEBI" id="CHEBI:29034"/>
        <dbReference type="ChEBI" id="CHEBI:57540"/>
        <dbReference type="ChEBI" id="CHEBI:57945"/>
        <dbReference type="EC" id="1.6.2.2"/>
    </reaction>
</comment>
<keyword evidence="5" id="KW-0472">Membrane</keyword>
<dbReference type="InterPro" id="IPR001834">
    <property type="entry name" value="CBR-like"/>
</dbReference>
<feature type="binding site" evidence="11">
    <location>
        <position position="108"/>
    </location>
    <ligand>
        <name>FAD</name>
        <dbReference type="ChEBI" id="CHEBI:57692"/>
    </ligand>
</feature>
<dbReference type="InterPro" id="IPR008333">
    <property type="entry name" value="Cbr1-like_FAD-bd_dom"/>
</dbReference>
<evidence type="ECO:0000259" key="13">
    <source>
        <dbReference type="PROSITE" id="PS51384"/>
    </source>
</evidence>
<dbReference type="GeneID" id="3255678"/>
<dbReference type="Pfam" id="PF00970">
    <property type="entry name" value="FAD_binding_6"/>
    <property type="match status" value="1"/>
</dbReference>
<dbReference type="InterPro" id="IPR039261">
    <property type="entry name" value="FNR_nucleotide-bd"/>
</dbReference>
<evidence type="ECO:0000313" key="15">
    <source>
        <dbReference type="Proteomes" id="UP000002149"/>
    </source>
</evidence>
<dbReference type="PANTHER" id="PTHR19370">
    <property type="entry name" value="NADH-CYTOCHROME B5 REDUCTASE"/>
    <property type="match status" value="1"/>
</dbReference>
<keyword evidence="8 12" id="KW-0520">NAD</keyword>
<evidence type="ECO:0000256" key="6">
    <source>
        <dbReference type="ARBA" id="ARBA00022827"/>
    </source>
</evidence>
<keyword evidence="4 11" id="KW-0285">Flavoprotein</keyword>
<reference evidence="14 15" key="1">
    <citation type="journal article" date="2005" name="Science">
        <title>The genome of the basidiomycetous yeast and human pathogen Cryptococcus neoformans.</title>
        <authorList>
            <person name="Loftus B.J."/>
            <person name="Fung E."/>
            <person name="Roncaglia P."/>
            <person name="Rowley D."/>
            <person name="Amedeo P."/>
            <person name="Bruno D."/>
            <person name="Vamathevan J."/>
            <person name="Miranda M."/>
            <person name="Anderson I.J."/>
            <person name="Fraser J.A."/>
            <person name="Allen J.E."/>
            <person name="Bosdet I.E."/>
            <person name="Brent M.R."/>
            <person name="Chiu R."/>
            <person name="Doering T.L."/>
            <person name="Donlin M.J."/>
            <person name="D'Souza C.A."/>
            <person name="Fox D.S."/>
            <person name="Grinberg V."/>
            <person name="Fu J."/>
            <person name="Fukushima M."/>
            <person name="Haas B.J."/>
            <person name="Huang J.C."/>
            <person name="Janbon G."/>
            <person name="Jones S.J."/>
            <person name="Koo H.L."/>
            <person name="Krzywinski M.I."/>
            <person name="Kwon-Chung J.K."/>
            <person name="Lengeler K.B."/>
            <person name="Maiti R."/>
            <person name="Marra M.A."/>
            <person name="Marra R.E."/>
            <person name="Mathewson C.A."/>
            <person name="Mitchell T.G."/>
            <person name="Pertea M."/>
            <person name="Riggs F.R."/>
            <person name="Salzberg S.L."/>
            <person name="Schein J.E."/>
            <person name="Shvartsbeyn A."/>
            <person name="Shin H."/>
            <person name="Shumway M."/>
            <person name="Specht C.A."/>
            <person name="Suh B.B."/>
            <person name="Tenney A."/>
            <person name="Utterback T.R."/>
            <person name="Wickes B.L."/>
            <person name="Wortman J.R."/>
            <person name="Wye N.H."/>
            <person name="Kronstad J.W."/>
            <person name="Lodge J.K."/>
            <person name="Heitman J."/>
            <person name="Davis R.W."/>
            <person name="Fraser C.M."/>
            <person name="Hyman R.W."/>
        </authorList>
    </citation>
    <scope>NUCLEOTIDE SEQUENCE [LARGE SCALE GENOMIC DNA]</scope>
    <source>
        <strain evidence="15">JEC21 / ATCC MYA-565</strain>
    </source>
</reference>
<evidence type="ECO:0000256" key="2">
    <source>
        <dbReference type="ARBA" id="ARBA00004572"/>
    </source>
</evidence>
<dbReference type="GO" id="GO:0005741">
    <property type="term" value="C:mitochondrial outer membrane"/>
    <property type="evidence" value="ECO:0007669"/>
    <property type="project" value="UniProtKB-SubCell"/>
</dbReference>
<dbReference type="Pfam" id="PF00175">
    <property type="entry name" value="NAD_binding_1"/>
    <property type="match status" value="1"/>
</dbReference>
<evidence type="ECO:0000256" key="7">
    <source>
        <dbReference type="ARBA" id="ARBA00023002"/>
    </source>
</evidence>
<sequence>MASVFARRPVLITATAVAVAGTAFYFSLPAPTRLDSAYNEVSRALSFPRNMVFSRDLKVRTVERVNHDTKKITLELPGGDSQISGVPASAAILTQHTSATSWFPILRPYTPISSPETPGILQLLVKCYPSGRASTRMHSLQPGDVLTVRGPLPGYTYTPSLTQPRSVLLVAGGAGITPIYSLAREILTAHAGDQTQVQLLWGVNGMNDIVLKDELEELERRYPERFKVTYAISGIGKMGEGEKYRKGHVSREMLEEAIKRCEGRLGDARGMKVFLCGPPKMEEALDGKKGVLRELGLGRKEIYKF</sequence>
<gene>
    <name evidence="14" type="ordered locus">CNB02540</name>
</gene>
<protein>
    <recommendedName>
        <fullName evidence="12">NADH-cytochrome b5 reductase</fullName>
        <ecNumber evidence="12">1.6.2.2</ecNumber>
    </recommendedName>
</protein>
<feature type="domain" description="FAD-binding FR-type" evidence="13">
    <location>
        <begin position="52"/>
        <end position="158"/>
    </location>
</feature>
<dbReference type="GO" id="GO:0004128">
    <property type="term" value="F:cytochrome-b5 reductase activity, acting on NAD(P)H"/>
    <property type="evidence" value="ECO:0000318"/>
    <property type="project" value="GO_Central"/>
</dbReference>
<dbReference type="OMA" id="WLPVIRP"/>
<evidence type="ECO:0000256" key="11">
    <source>
        <dbReference type="PIRSR" id="PIRSR601834-1"/>
    </source>
</evidence>
<accession>Q5KM89</accession>
<dbReference type="PANTHER" id="PTHR19370:SF171">
    <property type="entry name" value="NADH-CYTOCHROME B5 REDUCTASE 2"/>
    <property type="match status" value="1"/>
</dbReference>
<evidence type="ECO:0000256" key="5">
    <source>
        <dbReference type="ARBA" id="ARBA00022787"/>
    </source>
</evidence>
<dbReference type="PRINTS" id="PR00406">
    <property type="entry name" value="CYTB5RDTASE"/>
</dbReference>
<comment type="similarity">
    <text evidence="3 12">Belongs to the flavoprotein pyridine nucleotide cytochrome reductase family.</text>
</comment>
<dbReference type="InParanoid" id="Q5KM89"/>
<feature type="binding site" evidence="11">
    <location>
        <position position="177"/>
    </location>
    <ligand>
        <name>FAD</name>
        <dbReference type="ChEBI" id="CHEBI:57692"/>
    </ligand>
</feature>